<organism evidence="1 2">
    <name type="scientific">Schizophyllum amplum</name>
    <dbReference type="NCBI Taxonomy" id="97359"/>
    <lineage>
        <taxon>Eukaryota</taxon>
        <taxon>Fungi</taxon>
        <taxon>Dikarya</taxon>
        <taxon>Basidiomycota</taxon>
        <taxon>Agaricomycotina</taxon>
        <taxon>Agaricomycetes</taxon>
        <taxon>Agaricomycetidae</taxon>
        <taxon>Agaricales</taxon>
        <taxon>Schizophyllaceae</taxon>
        <taxon>Schizophyllum</taxon>
    </lineage>
</organism>
<dbReference type="OrthoDB" id="2963946at2759"/>
<dbReference type="AlphaFoldDB" id="A0A550BV84"/>
<sequence length="507" mass="58009">MYMFGVRAFNDEPKPTKLTPRDFTFTHRLPTLHDSCHQLRILEKEARTPSATSKAVSPTCPGRPSSNEVLPAEILTEIFTLCLTELPEEHNSLDTTCCPWNLGQVCHSWRVIVTRHAPHLWTHLYLDLEAMGYDPPRVCRQQQILQEAITRGHDRPLDLEINARDCHMLAYDCVLWALLRHAHRWRCVDIMLPDCTGPWDMISVTFPLLEWFSVEGSEASESGGGRIDLTAAPKLVGLRIEMLPIGMDLRVPWEQLRTFEDSDSYASYEPLFVRLSRCRDLEELTIIADKAFFEDTPPPFTYTLPNLRKLDVSATLDEDFPCGILSALTAPRLESLAVTYWTEEQLQDFITETIKLLKRSSVPTLTSLDLSGPPAVAFSDDRMRVFLRDIPKLTSFTATGTFDKDFFDLLIEPKSEGLREFKFLPHLTELTLHAAEESNDAGIMDLLWARSLRPTTPRQNRLKSIEIWYVDKAWYDDDRVVLDERSQLVIACKGGELCYSSWCPFVL</sequence>
<dbReference type="EMBL" id="VDMD01000070">
    <property type="protein sequence ID" value="TRM56423.1"/>
    <property type="molecule type" value="Genomic_DNA"/>
</dbReference>
<reference evidence="1 2" key="1">
    <citation type="journal article" date="2019" name="New Phytol.">
        <title>Comparative genomics reveals unique wood-decay strategies and fruiting body development in the Schizophyllaceae.</title>
        <authorList>
            <person name="Almasi E."/>
            <person name="Sahu N."/>
            <person name="Krizsan K."/>
            <person name="Balint B."/>
            <person name="Kovacs G.M."/>
            <person name="Kiss B."/>
            <person name="Cseklye J."/>
            <person name="Drula E."/>
            <person name="Henrissat B."/>
            <person name="Nagy I."/>
            <person name="Chovatia M."/>
            <person name="Adam C."/>
            <person name="LaButti K."/>
            <person name="Lipzen A."/>
            <person name="Riley R."/>
            <person name="Grigoriev I.V."/>
            <person name="Nagy L.G."/>
        </authorList>
    </citation>
    <scope>NUCLEOTIDE SEQUENCE [LARGE SCALE GENOMIC DNA]</scope>
    <source>
        <strain evidence="1 2">NL-1724</strain>
    </source>
</reference>
<dbReference type="Proteomes" id="UP000320762">
    <property type="component" value="Unassembled WGS sequence"/>
</dbReference>
<evidence type="ECO:0000313" key="1">
    <source>
        <dbReference type="EMBL" id="TRM56423.1"/>
    </source>
</evidence>
<accession>A0A550BV84</accession>
<proteinExistence type="predicted"/>
<dbReference type="PANTHER" id="PTHR38926:SF5">
    <property type="entry name" value="F-BOX AND LEUCINE-RICH REPEAT PROTEIN 6"/>
    <property type="match status" value="1"/>
</dbReference>
<comment type="caution">
    <text evidence="1">The sequence shown here is derived from an EMBL/GenBank/DDBJ whole genome shotgun (WGS) entry which is preliminary data.</text>
</comment>
<dbReference type="PANTHER" id="PTHR38926">
    <property type="entry name" value="F-BOX DOMAIN CONTAINING PROTEIN, EXPRESSED"/>
    <property type="match status" value="1"/>
</dbReference>
<dbReference type="SUPFAM" id="SSF52047">
    <property type="entry name" value="RNI-like"/>
    <property type="match status" value="1"/>
</dbReference>
<keyword evidence="2" id="KW-1185">Reference proteome</keyword>
<gene>
    <name evidence="1" type="ORF">BD626DRAFT_413934</name>
</gene>
<protein>
    <submittedName>
        <fullName evidence="1">Uncharacterized protein</fullName>
    </submittedName>
</protein>
<evidence type="ECO:0000313" key="2">
    <source>
        <dbReference type="Proteomes" id="UP000320762"/>
    </source>
</evidence>
<dbReference type="STRING" id="97359.A0A550BV84"/>
<dbReference type="InterPro" id="IPR032675">
    <property type="entry name" value="LRR_dom_sf"/>
</dbReference>
<name>A0A550BV84_9AGAR</name>
<dbReference type="Gene3D" id="3.80.10.10">
    <property type="entry name" value="Ribonuclease Inhibitor"/>
    <property type="match status" value="1"/>
</dbReference>